<reference evidence="1 2" key="1">
    <citation type="submission" date="2020-10" db="EMBL/GenBank/DDBJ databases">
        <authorList>
            <person name="Peeters C."/>
        </authorList>
    </citation>
    <scope>NUCLEOTIDE SEQUENCE [LARGE SCALE GENOMIC DNA]</scope>
    <source>
        <strain evidence="1 2">LMG 27952</strain>
    </source>
</reference>
<evidence type="ECO:0000313" key="1">
    <source>
        <dbReference type="EMBL" id="CAD6542993.1"/>
    </source>
</evidence>
<comment type="caution">
    <text evidence="1">The sequence shown here is derived from an EMBL/GenBank/DDBJ whole genome shotgun (WGS) entry which is preliminary data.</text>
</comment>
<organism evidence="1 2">
    <name type="scientific">Paraburkholderia hiiakae</name>
    <dbReference type="NCBI Taxonomy" id="1081782"/>
    <lineage>
        <taxon>Bacteria</taxon>
        <taxon>Pseudomonadati</taxon>
        <taxon>Pseudomonadota</taxon>
        <taxon>Betaproteobacteria</taxon>
        <taxon>Burkholderiales</taxon>
        <taxon>Burkholderiaceae</taxon>
        <taxon>Paraburkholderia</taxon>
    </lineage>
</organism>
<name>A0ABN7HXE2_9BURK</name>
<dbReference type="EMBL" id="CAJHCQ010000010">
    <property type="protein sequence ID" value="CAD6542993.1"/>
    <property type="molecule type" value="Genomic_DNA"/>
</dbReference>
<dbReference type="RefSeq" id="WP_201697604.1">
    <property type="nucleotide sequence ID" value="NZ_CAJHCQ010000010.1"/>
</dbReference>
<proteinExistence type="predicted"/>
<sequence>MLNGGIHLSILIGPVVPQPAPQEMIDALQTAQVTTSAQLTGFQLTFTVGKGSSLLTSMLPSGAFDPIVTRIILIVTVNGQPNVIADGVVTRHELTPSNDVGKSTLTLTGEDLSRMMDLVEMPFMRYPAMPVIARVYLILAKYAVLGIAPIAVPPILPDVSNPTEEVPTHIGTDLAYLKQLAEQSGYVFYIEPGPVAGANIAYFGPDIRIPDPQPALTVNSDAATNVETLSFSLDGTQKKITVVTVLDPFTHKIPIPIPVPDISVLRPPMGQRITPPSKVEFYEGGATLSLAAAANQALGVVWKANDSITAQGTLDVLRYGQVLRARMMVGVRGAGIAYDGLYYVNTVTHSLKRGEYKQNFSLSRDGLVANVSGVTP</sequence>
<evidence type="ECO:0000313" key="2">
    <source>
        <dbReference type="Proteomes" id="UP000656319"/>
    </source>
</evidence>
<gene>
    <name evidence="1" type="ORF">LMG27952_03969</name>
</gene>
<protein>
    <recommendedName>
        <fullName evidence="3">Phage protein D</fullName>
    </recommendedName>
</protein>
<keyword evidence="2" id="KW-1185">Reference proteome</keyword>
<accession>A0ABN7HXE2</accession>
<dbReference type="Proteomes" id="UP000656319">
    <property type="component" value="Unassembled WGS sequence"/>
</dbReference>
<evidence type="ECO:0008006" key="3">
    <source>
        <dbReference type="Google" id="ProtNLM"/>
    </source>
</evidence>